<dbReference type="EC" id="2.3.1.-" evidence="2"/>
<dbReference type="Gene3D" id="3.40.630.30">
    <property type="match status" value="1"/>
</dbReference>
<dbReference type="Pfam" id="PF13480">
    <property type="entry name" value="Acetyltransf_6"/>
    <property type="match status" value="1"/>
</dbReference>
<keyword evidence="2" id="KW-0808">Transferase</keyword>
<gene>
    <name evidence="2" type="ORF">RM706_12455</name>
</gene>
<sequence>MIIDNPFSSKIFISYWSKHFLSNKKTYLFQFVKNLTFYKSKLPGLYINTGKNLTKGISYELSPLNEENKKGKTLLIYDVINYNGERKSLKNKGIGLHTVGQYPGFLIDLEAYSNLNEFMTNTFKKSSRYKLKKYKNKLETCFDINYKLFNGEILQKEYDFIFENFRKLLVKRFEDKEITNNNLNRSEWDFYREVAYSMIIEKKAGLFVIYNGAQPIGVTLVYFSEKIVFDAITVFDIDYAKFHLGSITIMKLIEWSISNNFKIFDFSKGYFDYKKRWATKKYDFEYHIIYDRESIKAQILAFGIKSFFEFKQLLREKNINQQFHKLTFLLRKKNTSVKPRLSYNFTETEKEYSDEELIKINLDTKKNHFLKNPVFNFLYLNNEKSNSLQAFKIIGKNDYYLFKGENKIIELNIKLPR</sequence>
<dbReference type="EMBL" id="JAVRHR010000002">
    <property type="protein sequence ID" value="MDT0607852.1"/>
    <property type="molecule type" value="Genomic_DNA"/>
</dbReference>
<organism evidence="2 3">
    <name type="scientific">Croceitalea rosinachiae</name>
    <dbReference type="NCBI Taxonomy" id="3075596"/>
    <lineage>
        <taxon>Bacteria</taxon>
        <taxon>Pseudomonadati</taxon>
        <taxon>Bacteroidota</taxon>
        <taxon>Flavobacteriia</taxon>
        <taxon>Flavobacteriales</taxon>
        <taxon>Flavobacteriaceae</taxon>
        <taxon>Croceitalea</taxon>
    </lineage>
</organism>
<evidence type="ECO:0000313" key="3">
    <source>
        <dbReference type="Proteomes" id="UP001255246"/>
    </source>
</evidence>
<dbReference type="RefSeq" id="WP_311351979.1">
    <property type="nucleotide sequence ID" value="NZ_JAVRHR010000002.1"/>
</dbReference>
<keyword evidence="2" id="KW-0012">Acyltransferase</keyword>
<dbReference type="InterPro" id="IPR016181">
    <property type="entry name" value="Acyl_CoA_acyltransferase"/>
</dbReference>
<dbReference type="InterPro" id="IPR038740">
    <property type="entry name" value="BioF2-like_GNAT_dom"/>
</dbReference>
<reference evidence="2 3" key="1">
    <citation type="submission" date="2023-09" db="EMBL/GenBank/DDBJ databases">
        <authorList>
            <person name="Rey-Velasco X."/>
        </authorList>
    </citation>
    <scope>NUCLEOTIDE SEQUENCE [LARGE SCALE GENOMIC DNA]</scope>
    <source>
        <strain evidence="2 3">F388</strain>
    </source>
</reference>
<evidence type="ECO:0000313" key="2">
    <source>
        <dbReference type="EMBL" id="MDT0607852.1"/>
    </source>
</evidence>
<dbReference type="SUPFAM" id="SSF55729">
    <property type="entry name" value="Acyl-CoA N-acyltransferases (Nat)"/>
    <property type="match status" value="1"/>
</dbReference>
<name>A0ABU3ACE6_9FLAO</name>
<keyword evidence="3" id="KW-1185">Reference proteome</keyword>
<accession>A0ABU3ACE6</accession>
<feature type="domain" description="BioF2-like acetyltransferase" evidence="1">
    <location>
        <begin position="126"/>
        <end position="275"/>
    </location>
</feature>
<dbReference type="Proteomes" id="UP001255246">
    <property type="component" value="Unassembled WGS sequence"/>
</dbReference>
<proteinExistence type="predicted"/>
<protein>
    <submittedName>
        <fullName evidence="2">GNAT family N-acetyltransferase</fullName>
        <ecNumber evidence="2">2.3.1.-</ecNumber>
    </submittedName>
</protein>
<evidence type="ECO:0000259" key="1">
    <source>
        <dbReference type="Pfam" id="PF13480"/>
    </source>
</evidence>
<comment type="caution">
    <text evidence="2">The sequence shown here is derived from an EMBL/GenBank/DDBJ whole genome shotgun (WGS) entry which is preliminary data.</text>
</comment>
<dbReference type="GO" id="GO:0016746">
    <property type="term" value="F:acyltransferase activity"/>
    <property type="evidence" value="ECO:0007669"/>
    <property type="project" value="UniProtKB-KW"/>
</dbReference>